<comment type="caution">
    <text evidence="12">The sequence shown here is derived from an EMBL/GenBank/DDBJ whole genome shotgun (WGS) entry which is preliminary data.</text>
</comment>
<keyword evidence="9" id="KW-0482">Metalloprotease</keyword>
<dbReference type="GO" id="GO:0004181">
    <property type="term" value="F:metallocarboxypeptidase activity"/>
    <property type="evidence" value="ECO:0007669"/>
    <property type="project" value="InterPro"/>
</dbReference>
<dbReference type="InterPro" id="IPR000834">
    <property type="entry name" value="Peptidase_M14"/>
</dbReference>
<keyword evidence="6" id="KW-0732">Signal</keyword>
<dbReference type="EMBL" id="JAODUP010000786">
    <property type="protein sequence ID" value="KAK2144085.1"/>
    <property type="molecule type" value="Genomic_DNA"/>
</dbReference>
<keyword evidence="7" id="KW-0378">Hydrolase</keyword>
<dbReference type="Gene3D" id="3.40.630.10">
    <property type="entry name" value="Zn peptidases"/>
    <property type="match status" value="1"/>
</dbReference>
<evidence type="ECO:0000313" key="12">
    <source>
        <dbReference type="EMBL" id="KAK2144085.1"/>
    </source>
</evidence>
<evidence type="ECO:0000256" key="9">
    <source>
        <dbReference type="ARBA" id="ARBA00023049"/>
    </source>
</evidence>
<keyword evidence="13" id="KW-1185">Reference proteome</keyword>
<keyword evidence="5" id="KW-0479">Metal-binding</keyword>
<evidence type="ECO:0000256" key="7">
    <source>
        <dbReference type="ARBA" id="ARBA00022801"/>
    </source>
</evidence>
<accession>A0AAD9MSS3</accession>
<evidence type="ECO:0000256" key="8">
    <source>
        <dbReference type="ARBA" id="ARBA00022833"/>
    </source>
</evidence>
<dbReference type="PROSITE" id="PS52035">
    <property type="entry name" value="PEPTIDASE_M14"/>
    <property type="match status" value="1"/>
</dbReference>
<sequence length="322" mass="37407">MTDIWRSTPDAVDILVNKNDLENVRTILRELNLLQGYGRKENYTTELLQKFDFYFLPVVNPDGYEYSFKKDRLWRKSRKYESISGCHGIDLNRNWRFHWGEFYSSDDPCSTIYQGRSPEDAIEVLNIVNFLSPRAHSFVAFLTYHSYGQRFITRWDYSKDVIPSDHSHLINVAQRAVRAMNEVHGKVYEAGRAPELMYPYGGGSPDWARAIANIKYSYLIELRDRHSFILPEREIIPTGEENWAALVVILEEIFSNNIAASAPKISYLPCCLRDNVKYQTYKVGEVNYSTLFDTEHNSSQLYAMSIFPLAMLMACYIETCFG</sequence>
<proteinExistence type="inferred from homology"/>
<dbReference type="Pfam" id="PF00246">
    <property type="entry name" value="Peptidase_M14"/>
    <property type="match status" value="1"/>
</dbReference>
<dbReference type="SUPFAM" id="SSF53187">
    <property type="entry name" value="Zn-dependent exopeptidases"/>
    <property type="match status" value="1"/>
</dbReference>
<dbReference type="AlphaFoldDB" id="A0AAD9MSS3"/>
<comment type="cofactor">
    <cofactor evidence="1">
        <name>Zn(2+)</name>
        <dbReference type="ChEBI" id="CHEBI:29105"/>
    </cofactor>
</comment>
<dbReference type="GO" id="GO:0008270">
    <property type="term" value="F:zinc ion binding"/>
    <property type="evidence" value="ECO:0007669"/>
    <property type="project" value="InterPro"/>
</dbReference>
<evidence type="ECO:0000256" key="3">
    <source>
        <dbReference type="ARBA" id="ARBA00022645"/>
    </source>
</evidence>
<reference evidence="12" key="1">
    <citation type="journal article" date="2023" name="Mol. Biol. Evol.">
        <title>Third-Generation Sequencing Reveals the Adaptive Role of the Epigenome in Three Deep-Sea Polychaetes.</title>
        <authorList>
            <person name="Perez M."/>
            <person name="Aroh O."/>
            <person name="Sun Y."/>
            <person name="Lan Y."/>
            <person name="Juniper S.K."/>
            <person name="Young C.R."/>
            <person name="Angers B."/>
            <person name="Qian P.Y."/>
        </authorList>
    </citation>
    <scope>NUCLEOTIDE SEQUENCE</scope>
    <source>
        <strain evidence="12">P08H-3</strain>
    </source>
</reference>
<keyword evidence="4" id="KW-0645">Protease</keyword>
<organism evidence="12 13">
    <name type="scientific">Paralvinella palmiformis</name>
    <dbReference type="NCBI Taxonomy" id="53620"/>
    <lineage>
        <taxon>Eukaryota</taxon>
        <taxon>Metazoa</taxon>
        <taxon>Spiralia</taxon>
        <taxon>Lophotrochozoa</taxon>
        <taxon>Annelida</taxon>
        <taxon>Polychaeta</taxon>
        <taxon>Sedentaria</taxon>
        <taxon>Canalipalpata</taxon>
        <taxon>Terebellida</taxon>
        <taxon>Terebelliformia</taxon>
        <taxon>Alvinellidae</taxon>
        <taxon>Paralvinella</taxon>
    </lineage>
</organism>
<evidence type="ECO:0000256" key="2">
    <source>
        <dbReference type="ARBA" id="ARBA00005988"/>
    </source>
</evidence>
<dbReference type="SMART" id="SM00631">
    <property type="entry name" value="Zn_pept"/>
    <property type="match status" value="1"/>
</dbReference>
<evidence type="ECO:0000256" key="10">
    <source>
        <dbReference type="PROSITE-ProRule" id="PRU01379"/>
    </source>
</evidence>
<dbReference type="PANTHER" id="PTHR11705:SF91">
    <property type="entry name" value="FI01817P-RELATED"/>
    <property type="match status" value="1"/>
</dbReference>
<feature type="domain" description="Peptidase M14" evidence="11">
    <location>
        <begin position="1"/>
        <end position="253"/>
    </location>
</feature>
<comment type="similarity">
    <text evidence="2 10">Belongs to the peptidase M14 family.</text>
</comment>
<protein>
    <recommendedName>
        <fullName evidence="11">Peptidase M14 domain-containing protein</fullName>
    </recommendedName>
</protein>
<dbReference type="Proteomes" id="UP001208570">
    <property type="component" value="Unassembled WGS sequence"/>
</dbReference>
<dbReference type="FunFam" id="3.40.630.10:FF:000084">
    <property type="entry name" value="Carboxypeptidase B2"/>
    <property type="match status" value="1"/>
</dbReference>
<dbReference type="GO" id="GO:0006508">
    <property type="term" value="P:proteolysis"/>
    <property type="evidence" value="ECO:0007669"/>
    <property type="project" value="UniProtKB-KW"/>
</dbReference>
<evidence type="ECO:0000256" key="6">
    <source>
        <dbReference type="ARBA" id="ARBA00022729"/>
    </source>
</evidence>
<feature type="active site" description="Proton donor/acceptor" evidence="10">
    <location>
        <position position="221"/>
    </location>
</feature>
<keyword evidence="8" id="KW-0862">Zinc</keyword>
<evidence type="ECO:0000256" key="1">
    <source>
        <dbReference type="ARBA" id="ARBA00001947"/>
    </source>
</evidence>
<gene>
    <name evidence="12" type="ORF">LSH36_786g00042</name>
</gene>
<dbReference type="GO" id="GO:0005615">
    <property type="term" value="C:extracellular space"/>
    <property type="evidence" value="ECO:0007669"/>
    <property type="project" value="TreeGrafter"/>
</dbReference>
<evidence type="ECO:0000313" key="13">
    <source>
        <dbReference type="Proteomes" id="UP001208570"/>
    </source>
</evidence>
<evidence type="ECO:0000256" key="4">
    <source>
        <dbReference type="ARBA" id="ARBA00022670"/>
    </source>
</evidence>
<keyword evidence="3" id="KW-0121">Carboxypeptidase</keyword>
<evidence type="ECO:0000256" key="5">
    <source>
        <dbReference type="ARBA" id="ARBA00022723"/>
    </source>
</evidence>
<name>A0AAD9MSS3_9ANNE</name>
<dbReference type="PANTHER" id="PTHR11705">
    <property type="entry name" value="PROTEASE FAMILY M14 CARBOXYPEPTIDASE A,B"/>
    <property type="match status" value="1"/>
</dbReference>
<evidence type="ECO:0000259" key="11">
    <source>
        <dbReference type="PROSITE" id="PS52035"/>
    </source>
</evidence>